<keyword evidence="8" id="KW-1185">Reference proteome</keyword>
<evidence type="ECO:0000256" key="2">
    <source>
        <dbReference type="ARBA" id="ARBA00022475"/>
    </source>
</evidence>
<dbReference type="OrthoDB" id="9775903at2"/>
<feature type="transmembrane region" description="Helical" evidence="6">
    <location>
        <begin position="250"/>
        <end position="273"/>
    </location>
</feature>
<proteinExistence type="predicted"/>
<comment type="subcellular location">
    <subcellularLocation>
        <location evidence="1">Cell membrane</location>
        <topology evidence="1">Multi-pass membrane protein</topology>
    </subcellularLocation>
</comment>
<name>A0A167FG79_9BACL</name>
<comment type="caution">
    <text evidence="7">The sequence shown here is derived from an EMBL/GenBank/DDBJ whole genome shotgun (WGS) entry which is preliminary data.</text>
</comment>
<dbReference type="KEGG" id="pcx:LPB68_21000"/>
<dbReference type="GO" id="GO:0005886">
    <property type="term" value="C:plasma membrane"/>
    <property type="evidence" value="ECO:0007669"/>
    <property type="project" value="UniProtKB-SubCell"/>
</dbReference>
<keyword evidence="4 6" id="KW-1133">Transmembrane helix</keyword>
<dbReference type="InterPro" id="IPR017039">
    <property type="entry name" value="Virul_fac_BrkB"/>
</dbReference>
<evidence type="ECO:0000256" key="4">
    <source>
        <dbReference type="ARBA" id="ARBA00022989"/>
    </source>
</evidence>
<dbReference type="AlphaFoldDB" id="A0A167FG79"/>
<evidence type="ECO:0000313" key="7">
    <source>
        <dbReference type="EMBL" id="OAB76529.1"/>
    </source>
</evidence>
<feature type="transmembrane region" description="Helical" evidence="6">
    <location>
        <begin position="178"/>
        <end position="198"/>
    </location>
</feature>
<accession>A0A167FG79</accession>
<evidence type="ECO:0000313" key="8">
    <source>
        <dbReference type="Proteomes" id="UP000077134"/>
    </source>
</evidence>
<dbReference type="STRING" id="1763538.LPB68_21000"/>
<evidence type="ECO:0000256" key="5">
    <source>
        <dbReference type="ARBA" id="ARBA00023136"/>
    </source>
</evidence>
<protein>
    <submittedName>
        <fullName evidence="7">Ribonuclease</fullName>
    </submittedName>
</protein>
<organism evidence="7 8">
    <name type="scientific">Paenibacillus crassostreae</name>
    <dbReference type="NCBI Taxonomy" id="1763538"/>
    <lineage>
        <taxon>Bacteria</taxon>
        <taxon>Bacillati</taxon>
        <taxon>Bacillota</taxon>
        <taxon>Bacilli</taxon>
        <taxon>Bacillales</taxon>
        <taxon>Paenibacillaceae</taxon>
        <taxon>Paenibacillus</taxon>
    </lineage>
</organism>
<dbReference type="RefSeq" id="WP_068655317.1">
    <property type="nucleotide sequence ID" value="NZ_CP017770.1"/>
</dbReference>
<evidence type="ECO:0000256" key="3">
    <source>
        <dbReference type="ARBA" id="ARBA00022692"/>
    </source>
</evidence>
<feature type="transmembrane region" description="Helical" evidence="6">
    <location>
        <begin position="135"/>
        <end position="158"/>
    </location>
</feature>
<dbReference type="PANTHER" id="PTHR30213">
    <property type="entry name" value="INNER MEMBRANE PROTEIN YHJD"/>
    <property type="match status" value="1"/>
</dbReference>
<dbReference type="PANTHER" id="PTHR30213:SF0">
    <property type="entry name" value="UPF0761 MEMBRANE PROTEIN YIHY"/>
    <property type="match status" value="1"/>
</dbReference>
<dbReference type="PIRSF" id="PIRSF035875">
    <property type="entry name" value="RNase_BN"/>
    <property type="match status" value="1"/>
</dbReference>
<reference evidence="7 8" key="1">
    <citation type="submission" date="2016-02" db="EMBL/GenBank/DDBJ databases">
        <title>Paenibacillus sp. LPB0068, isolated from Crassostrea gigas.</title>
        <authorList>
            <person name="Shin S.-K."/>
            <person name="Yi H."/>
        </authorList>
    </citation>
    <scope>NUCLEOTIDE SEQUENCE [LARGE SCALE GENOMIC DNA]</scope>
    <source>
        <strain evidence="7 8">LPB0068</strain>
    </source>
</reference>
<feature type="transmembrane region" description="Helical" evidence="6">
    <location>
        <begin position="32"/>
        <end position="53"/>
    </location>
</feature>
<dbReference type="EMBL" id="LSFN01000005">
    <property type="protein sequence ID" value="OAB76529.1"/>
    <property type="molecule type" value="Genomic_DNA"/>
</dbReference>
<evidence type="ECO:0000256" key="1">
    <source>
        <dbReference type="ARBA" id="ARBA00004651"/>
    </source>
</evidence>
<dbReference type="Pfam" id="PF03631">
    <property type="entry name" value="Virul_fac_BrkB"/>
    <property type="match status" value="1"/>
</dbReference>
<dbReference type="NCBIfam" id="TIGR00765">
    <property type="entry name" value="yihY_not_rbn"/>
    <property type="match status" value="1"/>
</dbReference>
<keyword evidence="2" id="KW-1003">Cell membrane</keyword>
<sequence>MKKGKVAWCIDFFKQLFKKIKNDDVQAVSAQLSFYLILSLFPFLIFIMTLVGYANISMEDRILDLAEILPAEAILIMQEIVKEVAEGRSQALLSFGMLATLWAASKGIDATFKGLNQAYDIEDDRAFWKVRAISLMGTLFIGLVILLSTLLLVFGSWLKDQVFHLFPIPYIFYQLWNLVQYALPLLIMIIVFTMLYWIAPNRKMSTREALPGAIFTTFGWITTTGLFSIYVNQFGDFTRTYGSLGGVMVLLTWLYISSMIILVGGEINATLVYRRGK</sequence>
<feature type="transmembrane region" description="Helical" evidence="6">
    <location>
        <begin position="210"/>
        <end position="230"/>
    </location>
</feature>
<evidence type="ECO:0000256" key="6">
    <source>
        <dbReference type="SAM" id="Phobius"/>
    </source>
</evidence>
<gene>
    <name evidence="7" type="ORF">PNBC_03740</name>
</gene>
<keyword evidence="5 6" id="KW-0472">Membrane</keyword>
<keyword evidence="3 6" id="KW-0812">Transmembrane</keyword>
<dbReference type="Proteomes" id="UP000077134">
    <property type="component" value="Unassembled WGS sequence"/>
</dbReference>